<evidence type="ECO:0000256" key="1">
    <source>
        <dbReference type="ARBA" id="ARBA00009437"/>
    </source>
</evidence>
<evidence type="ECO:0000313" key="6">
    <source>
        <dbReference type="EMBL" id="NBI77560.1"/>
    </source>
</evidence>
<evidence type="ECO:0000256" key="4">
    <source>
        <dbReference type="ARBA" id="ARBA00023163"/>
    </source>
</evidence>
<keyword evidence="4" id="KW-0804">Transcription</keyword>
<keyword evidence="3" id="KW-0238">DNA-binding</keyword>
<dbReference type="GO" id="GO:0003700">
    <property type="term" value="F:DNA-binding transcription factor activity"/>
    <property type="evidence" value="ECO:0007669"/>
    <property type="project" value="InterPro"/>
</dbReference>
<dbReference type="PRINTS" id="PR00039">
    <property type="entry name" value="HTHLYSR"/>
</dbReference>
<dbReference type="GO" id="GO:0003677">
    <property type="term" value="F:DNA binding"/>
    <property type="evidence" value="ECO:0007669"/>
    <property type="project" value="UniProtKB-KW"/>
</dbReference>
<dbReference type="PANTHER" id="PTHR30346">
    <property type="entry name" value="TRANSCRIPTIONAL DUAL REGULATOR HCAR-RELATED"/>
    <property type="match status" value="1"/>
</dbReference>
<dbReference type="EMBL" id="QXWZ01000002">
    <property type="protein sequence ID" value="NBI77560.1"/>
    <property type="molecule type" value="Genomic_DNA"/>
</dbReference>
<sequence length="292" mass="32497">MLLKELAYILAVEKYGSISEAAKHLYISQPALSKYIHTLEETLDTKLLENVGRNVILTDAGQYYTQAARDMLAIYDNMSKNILRSDNMIHGSLRIGGTFSRSPMLLPEVLAKFHQEYPNVELLLSEENSYHLESGLANGIIDLVAAKGPINPLYKFASFPLFTEEFLLGLPNTHPAAVKAVYTDGAPYPWLDLRELSQECFLLLKEGHHTRFLANQLFSQNDFSPTRTIVTANTDTAMCMAAAGLGAVFVPGFFALKSQYQQSGLRYFSVGAQPLQRGFSYYVPAKCASHQI</sequence>
<organism evidence="6 7">
    <name type="scientific">Anaerotruncus colihominis</name>
    <dbReference type="NCBI Taxonomy" id="169435"/>
    <lineage>
        <taxon>Bacteria</taxon>
        <taxon>Bacillati</taxon>
        <taxon>Bacillota</taxon>
        <taxon>Clostridia</taxon>
        <taxon>Eubacteriales</taxon>
        <taxon>Oscillospiraceae</taxon>
        <taxon>Anaerotruncus</taxon>
    </lineage>
</organism>
<dbReference type="InterPro" id="IPR036390">
    <property type="entry name" value="WH_DNA-bd_sf"/>
</dbReference>
<dbReference type="Gene3D" id="1.10.10.10">
    <property type="entry name" value="Winged helix-like DNA-binding domain superfamily/Winged helix DNA-binding domain"/>
    <property type="match status" value="1"/>
</dbReference>
<dbReference type="Gene3D" id="3.40.190.290">
    <property type="match status" value="1"/>
</dbReference>
<feature type="domain" description="HTH lysR-type" evidence="5">
    <location>
        <begin position="1"/>
        <end position="58"/>
    </location>
</feature>
<dbReference type="AlphaFoldDB" id="A0A845RC94"/>
<dbReference type="InterPro" id="IPR036388">
    <property type="entry name" value="WH-like_DNA-bd_sf"/>
</dbReference>
<evidence type="ECO:0000259" key="5">
    <source>
        <dbReference type="PROSITE" id="PS50931"/>
    </source>
</evidence>
<dbReference type="PANTHER" id="PTHR30346:SF0">
    <property type="entry name" value="HCA OPERON TRANSCRIPTIONAL ACTIVATOR HCAR"/>
    <property type="match status" value="1"/>
</dbReference>
<dbReference type="SUPFAM" id="SSF46785">
    <property type="entry name" value="Winged helix' DNA-binding domain"/>
    <property type="match status" value="1"/>
</dbReference>
<name>A0A845RC94_9FIRM</name>
<evidence type="ECO:0000256" key="2">
    <source>
        <dbReference type="ARBA" id="ARBA00023015"/>
    </source>
</evidence>
<dbReference type="PROSITE" id="PS50931">
    <property type="entry name" value="HTH_LYSR"/>
    <property type="match status" value="1"/>
</dbReference>
<evidence type="ECO:0000256" key="3">
    <source>
        <dbReference type="ARBA" id="ARBA00023125"/>
    </source>
</evidence>
<dbReference type="InterPro" id="IPR000847">
    <property type="entry name" value="LysR_HTH_N"/>
</dbReference>
<reference evidence="6 7" key="1">
    <citation type="submission" date="2018-08" db="EMBL/GenBank/DDBJ databases">
        <title>Murine metabolic-syndrome-specific gut microbial biobank.</title>
        <authorList>
            <person name="Liu C."/>
        </authorList>
    </citation>
    <scope>NUCLEOTIDE SEQUENCE [LARGE SCALE GENOMIC DNA]</scope>
    <source>
        <strain evidence="6 7">X69</strain>
    </source>
</reference>
<dbReference type="SUPFAM" id="SSF53850">
    <property type="entry name" value="Periplasmic binding protein-like II"/>
    <property type="match status" value="1"/>
</dbReference>
<proteinExistence type="inferred from homology"/>
<comment type="similarity">
    <text evidence="1">Belongs to the LysR transcriptional regulatory family.</text>
</comment>
<protein>
    <submittedName>
        <fullName evidence="6">LysR family transcriptional regulator</fullName>
    </submittedName>
</protein>
<dbReference type="OrthoDB" id="9803714at2"/>
<dbReference type="CDD" id="cd05466">
    <property type="entry name" value="PBP2_LTTR_substrate"/>
    <property type="match status" value="1"/>
</dbReference>
<dbReference type="FunFam" id="1.10.10.10:FF:000001">
    <property type="entry name" value="LysR family transcriptional regulator"/>
    <property type="match status" value="1"/>
</dbReference>
<dbReference type="Proteomes" id="UP000446348">
    <property type="component" value="Unassembled WGS sequence"/>
</dbReference>
<dbReference type="RefSeq" id="WP_160208303.1">
    <property type="nucleotide sequence ID" value="NZ_CAMUSJ010000024.1"/>
</dbReference>
<accession>A0A845RC94</accession>
<dbReference type="GO" id="GO:0032993">
    <property type="term" value="C:protein-DNA complex"/>
    <property type="evidence" value="ECO:0007669"/>
    <property type="project" value="TreeGrafter"/>
</dbReference>
<evidence type="ECO:0000313" key="7">
    <source>
        <dbReference type="Proteomes" id="UP000446348"/>
    </source>
</evidence>
<keyword evidence="2" id="KW-0805">Transcription regulation</keyword>
<gene>
    <name evidence="6" type="ORF">D3Z39_01505</name>
</gene>
<dbReference type="Pfam" id="PF00126">
    <property type="entry name" value="HTH_1"/>
    <property type="match status" value="1"/>
</dbReference>
<comment type="caution">
    <text evidence="6">The sequence shown here is derived from an EMBL/GenBank/DDBJ whole genome shotgun (WGS) entry which is preliminary data.</text>
</comment>
<dbReference type="InterPro" id="IPR005119">
    <property type="entry name" value="LysR_subst-bd"/>
</dbReference>
<dbReference type="Pfam" id="PF03466">
    <property type="entry name" value="LysR_substrate"/>
    <property type="match status" value="1"/>
</dbReference>